<evidence type="ECO:0000313" key="1">
    <source>
        <dbReference type="EMBL" id="GAH62170.1"/>
    </source>
</evidence>
<dbReference type="Gene3D" id="2.60.120.260">
    <property type="entry name" value="Galactose-binding domain-like"/>
    <property type="match status" value="1"/>
</dbReference>
<sequence>MSWIRVDRPGALFLQQSIDVEQTATYRVGVEIKTVNVKGIACLHVDFFDSLGGSLYKMITDMPSGENFTGTTDWTHDKFEAQAPPQATFAELRLFVNDSGMVFIKNVMFNRV</sequence>
<organism evidence="1">
    <name type="scientific">marine sediment metagenome</name>
    <dbReference type="NCBI Taxonomy" id="412755"/>
    <lineage>
        <taxon>unclassified sequences</taxon>
        <taxon>metagenomes</taxon>
        <taxon>ecological metagenomes</taxon>
    </lineage>
</organism>
<name>X1HYM0_9ZZZZ</name>
<reference evidence="1" key="1">
    <citation type="journal article" date="2014" name="Front. Microbiol.">
        <title>High frequency of phylogenetically diverse reductive dehalogenase-homologous genes in deep subseafloor sedimentary metagenomes.</title>
        <authorList>
            <person name="Kawai M."/>
            <person name="Futagami T."/>
            <person name="Toyoda A."/>
            <person name="Takaki Y."/>
            <person name="Nishi S."/>
            <person name="Hori S."/>
            <person name="Arai W."/>
            <person name="Tsubouchi T."/>
            <person name="Morono Y."/>
            <person name="Uchiyama I."/>
            <person name="Ito T."/>
            <person name="Fujiyama A."/>
            <person name="Inagaki F."/>
            <person name="Takami H."/>
        </authorList>
    </citation>
    <scope>NUCLEOTIDE SEQUENCE</scope>
    <source>
        <strain evidence="1">Expedition CK06-06</strain>
    </source>
</reference>
<gene>
    <name evidence="1" type="ORF">S03H2_51769</name>
</gene>
<dbReference type="EMBL" id="BARU01032863">
    <property type="protein sequence ID" value="GAH62170.1"/>
    <property type="molecule type" value="Genomic_DNA"/>
</dbReference>
<comment type="caution">
    <text evidence="1">The sequence shown here is derived from an EMBL/GenBank/DDBJ whole genome shotgun (WGS) entry which is preliminary data.</text>
</comment>
<dbReference type="AlphaFoldDB" id="X1HYM0"/>
<proteinExistence type="predicted"/>
<accession>X1HYM0</accession>
<protein>
    <submittedName>
        <fullName evidence="1">Uncharacterized protein</fullName>
    </submittedName>
</protein>